<reference evidence="2" key="1">
    <citation type="submission" date="2019-06" db="EMBL/GenBank/DDBJ databases">
        <title>Draft genome sequence of the griseofulvin-producing fungus Xylaria cubensis strain G536.</title>
        <authorList>
            <person name="Mead M.E."/>
            <person name="Raja H.A."/>
            <person name="Steenwyk J.L."/>
            <person name="Knowles S.L."/>
            <person name="Oberlies N.H."/>
            <person name="Rokas A."/>
        </authorList>
    </citation>
    <scope>NUCLEOTIDE SEQUENCE [LARGE SCALE GENOMIC DNA]</scope>
    <source>
        <strain evidence="2">G536</strain>
    </source>
</reference>
<accession>A0A553HKS0</accession>
<protein>
    <submittedName>
        <fullName evidence="1">Uncharacterized protein</fullName>
    </submittedName>
</protein>
<proteinExistence type="predicted"/>
<name>A0A553HKS0_9PEZI</name>
<comment type="caution">
    <text evidence="1">The sequence shown here is derived from an EMBL/GenBank/DDBJ whole genome shotgun (WGS) entry which is preliminary data.</text>
</comment>
<dbReference type="EMBL" id="VFLP01000085">
    <property type="protein sequence ID" value="TRX88543.1"/>
    <property type="molecule type" value="Genomic_DNA"/>
</dbReference>
<gene>
    <name evidence="1" type="ORF">FHL15_010582</name>
</gene>
<keyword evidence="2" id="KW-1185">Reference proteome</keyword>
<organism evidence="1 2">
    <name type="scientific">Xylaria flabelliformis</name>
    <dbReference type="NCBI Taxonomy" id="2512241"/>
    <lineage>
        <taxon>Eukaryota</taxon>
        <taxon>Fungi</taxon>
        <taxon>Dikarya</taxon>
        <taxon>Ascomycota</taxon>
        <taxon>Pezizomycotina</taxon>
        <taxon>Sordariomycetes</taxon>
        <taxon>Xylariomycetidae</taxon>
        <taxon>Xylariales</taxon>
        <taxon>Xylariaceae</taxon>
        <taxon>Xylaria</taxon>
    </lineage>
</organism>
<evidence type="ECO:0000313" key="1">
    <source>
        <dbReference type="EMBL" id="TRX88543.1"/>
    </source>
</evidence>
<dbReference type="STRING" id="2512241.A0A553HKS0"/>
<dbReference type="Proteomes" id="UP000319160">
    <property type="component" value="Unassembled WGS sequence"/>
</dbReference>
<sequence>MGWERGIEMALQCHDLLQDHGIAIEVEVREGTSQRSAISANLENHIDETFWPRGEKVLSILGFEPRSANTIIAPMLSHVGYPVKYLKDHFGYGTMGLHVVLGDDSKVYGLTCRHVVDSGHPQRDVLGLPCQPVAVLRGQVTIAQVESQRPSYINALYGACHTKLPNLSSTPEFGINAANILFIRELQAVMAGNTTLEWTKMRCNWVVATYSGNLQRDITLTSQSLPKEMERMNRTSVPPVELENPYEPNVKEKEVYYYDRSGNLSWWTERALFRASKSQQAIYLREIERSLRWPATLPPTLNKYRDSKDGTRSPKNLFIVAKRSRIQSYNWRDKHNPQTMAKNSFCR</sequence>
<dbReference type="OrthoDB" id="5424209at2759"/>
<evidence type="ECO:0000313" key="2">
    <source>
        <dbReference type="Proteomes" id="UP000319160"/>
    </source>
</evidence>
<dbReference type="AlphaFoldDB" id="A0A553HKS0"/>